<evidence type="ECO:0000256" key="3">
    <source>
        <dbReference type="ARBA" id="ARBA00022723"/>
    </source>
</evidence>
<evidence type="ECO:0000256" key="8">
    <source>
        <dbReference type="PIRNR" id="PIRNR037736"/>
    </source>
</evidence>
<dbReference type="GO" id="GO:0005507">
    <property type="term" value="F:copper ion binding"/>
    <property type="evidence" value="ECO:0007669"/>
    <property type="project" value="InterPro"/>
</dbReference>
<evidence type="ECO:0000256" key="5">
    <source>
        <dbReference type="ARBA" id="ARBA00023008"/>
    </source>
</evidence>
<feature type="binding site" evidence="9">
    <location>
        <position position="177"/>
    </location>
    <ligand>
        <name>Cu cation</name>
        <dbReference type="ChEBI" id="CHEBI:23378"/>
    </ligand>
</feature>
<dbReference type="GO" id="GO:0006878">
    <property type="term" value="P:intracellular copper ion homeostasis"/>
    <property type="evidence" value="ECO:0007669"/>
    <property type="project" value="UniProtKB-UniRule"/>
</dbReference>
<accession>A0A397T9Q3</accession>
<dbReference type="PANTHER" id="PTHR12151">
    <property type="entry name" value="ELECTRON TRANSPORT PROTIN SCO1/SENC FAMILY MEMBER"/>
    <property type="match status" value="1"/>
</dbReference>
<organism evidence="12 13">
    <name type="scientific">Glomus cerebriforme</name>
    <dbReference type="NCBI Taxonomy" id="658196"/>
    <lineage>
        <taxon>Eukaryota</taxon>
        <taxon>Fungi</taxon>
        <taxon>Fungi incertae sedis</taxon>
        <taxon>Mucoromycota</taxon>
        <taxon>Glomeromycotina</taxon>
        <taxon>Glomeromycetes</taxon>
        <taxon>Glomerales</taxon>
        <taxon>Glomeraceae</taxon>
        <taxon>Glomus</taxon>
    </lineage>
</organism>
<feature type="disulfide bond" description="Redox-active" evidence="10">
    <location>
        <begin position="173"/>
        <end position="177"/>
    </location>
</feature>
<feature type="binding site" evidence="9">
    <location>
        <position position="268"/>
    </location>
    <ligand>
        <name>Cu cation</name>
        <dbReference type="ChEBI" id="CHEBI:23378"/>
    </ligand>
</feature>
<keyword evidence="4 8" id="KW-0999">Mitochondrion inner membrane</keyword>
<evidence type="ECO:0000256" key="11">
    <source>
        <dbReference type="SAM" id="MobiDB-lite"/>
    </source>
</evidence>
<dbReference type="EMBL" id="QKYT01000069">
    <property type="protein sequence ID" value="RIA94990.1"/>
    <property type="molecule type" value="Genomic_DNA"/>
</dbReference>
<dbReference type="Gene3D" id="3.40.30.10">
    <property type="entry name" value="Glutaredoxin"/>
    <property type="match status" value="1"/>
</dbReference>
<sequence length="314" mass="35697">MLIKKIGNLSSLIITKSPIIINLVHRNQNNQYYLRNIRTLSNNSSHSFNSRIRNNKNANGGKVRYNNTSSQGQQQTPPKNVKIEETIRDRYAVGPATWKSLLLFLVTGAGLFFYFKHEKKKILEKRKEELANKSVGKAKIGGPFELINQDGKLVTDKDFLGKFLLVYFGFTHCPDICPEELDKMSKVTDIINNNEQIGSGKVIIPIFISCDPERDSVEVVRKYLEDFHKDMVGLTGSHEQVSKVAKSYRVYYSKPPKLQPGEEYLVDHSIFFYLMNPDGEFVDAFGKNLDAEQISSSIDKHVQDFLKKGGVIKT</sequence>
<dbReference type="InterPro" id="IPR036249">
    <property type="entry name" value="Thioredoxin-like_sf"/>
</dbReference>
<evidence type="ECO:0000256" key="9">
    <source>
        <dbReference type="PIRSR" id="PIRSR037736-1"/>
    </source>
</evidence>
<feature type="region of interest" description="Disordered" evidence="11">
    <location>
        <begin position="44"/>
        <end position="79"/>
    </location>
</feature>
<evidence type="ECO:0000256" key="10">
    <source>
        <dbReference type="PIRSR" id="PIRSR603782-2"/>
    </source>
</evidence>
<dbReference type="InterPro" id="IPR017276">
    <property type="entry name" value="Synth_of_cyt-c-oxidase_Sco1/2"/>
</dbReference>
<dbReference type="Pfam" id="PF02630">
    <property type="entry name" value="SCO1-SenC"/>
    <property type="match status" value="1"/>
</dbReference>
<dbReference type="OrthoDB" id="270009at2759"/>
<protein>
    <submittedName>
        <fullName evidence="12">Putative mitochondrial metallochaperone Sco1</fullName>
    </submittedName>
</protein>
<feature type="compositionally biased region" description="Polar residues" evidence="11">
    <location>
        <begin position="44"/>
        <end position="58"/>
    </location>
</feature>
<dbReference type="GO" id="GO:0033617">
    <property type="term" value="P:mitochondrial respiratory chain complex IV assembly"/>
    <property type="evidence" value="ECO:0007669"/>
    <property type="project" value="TreeGrafter"/>
</dbReference>
<dbReference type="CDD" id="cd02968">
    <property type="entry name" value="SCO"/>
    <property type="match status" value="1"/>
</dbReference>
<name>A0A397T9Q3_9GLOM</name>
<evidence type="ECO:0000313" key="12">
    <source>
        <dbReference type="EMBL" id="RIA94990.1"/>
    </source>
</evidence>
<dbReference type="STRING" id="658196.A0A397T9Q3"/>
<comment type="subcellular location">
    <subcellularLocation>
        <location evidence="1 8">Mitochondrion inner membrane</location>
    </subcellularLocation>
</comment>
<dbReference type="GO" id="GO:0016531">
    <property type="term" value="F:copper chaperone activity"/>
    <property type="evidence" value="ECO:0007669"/>
    <property type="project" value="InterPro"/>
</dbReference>
<dbReference type="FunFam" id="3.40.30.10:FF:000013">
    <property type="entry name" value="Blast:Protein SCO1 homolog, mitochondrial"/>
    <property type="match status" value="1"/>
</dbReference>
<evidence type="ECO:0000256" key="6">
    <source>
        <dbReference type="ARBA" id="ARBA00023128"/>
    </source>
</evidence>
<feature type="binding site" evidence="9">
    <location>
        <position position="173"/>
    </location>
    <ligand>
        <name>Cu cation</name>
        <dbReference type="ChEBI" id="CHEBI:23378"/>
    </ligand>
</feature>
<keyword evidence="13" id="KW-1185">Reference proteome</keyword>
<dbReference type="AlphaFoldDB" id="A0A397T9Q3"/>
<dbReference type="InterPro" id="IPR003782">
    <property type="entry name" value="SCO1/SenC"/>
</dbReference>
<dbReference type="PANTHER" id="PTHR12151:SF5">
    <property type="entry name" value="AT19154P"/>
    <property type="match status" value="1"/>
</dbReference>
<evidence type="ECO:0000256" key="1">
    <source>
        <dbReference type="ARBA" id="ARBA00004273"/>
    </source>
</evidence>
<keyword evidence="6 8" id="KW-0496">Mitochondrion</keyword>
<evidence type="ECO:0000256" key="2">
    <source>
        <dbReference type="ARBA" id="ARBA00010996"/>
    </source>
</evidence>
<keyword evidence="7" id="KW-0472">Membrane</keyword>
<keyword evidence="5 9" id="KW-0186">Copper</keyword>
<gene>
    <name evidence="12" type="ORF">C1645_758546</name>
</gene>
<feature type="compositionally biased region" description="Polar residues" evidence="11">
    <location>
        <begin position="65"/>
        <end position="78"/>
    </location>
</feature>
<dbReference type="GO" id="GO:0005743">
    <property type="term" value="C:mitochondrial inner membrane"/>
    <property type="evidence" value="ECO:0007669"/>
    <property type="project" value="UniProtKB-SubCell"/>
</dbReference>
<keyword evidence="3 9" id="KW-0479">Metal-binding</keyword>
<proteinExistence type="inferred from homology"/>
<reference evidence="12 13" key="1">
    <citation type="submission" date="2018-06" db="EMBL/GenBank/DDBJ databases">
        <title>Comparative genomics reveals the genomic features of Rhizophagus irregularis, R. cerebriforme, R. diaphanum and Gigaspora rosea, and their symbiotic lifestyle signature.</title>
        <authorList>
            <person name="Morin E."/>
            <person name="San Clemente H."/>
            <person name="Chen E.C.H."/>
            <person name="De La Providencia I."/>
            <person name="Hainaut M."/>
            <person name="Kuo A."/>
            <person name="Kohler A."/>
            <person name="Murat C."/>
            <person name="Tang N."/>
            <person name="Roy S."/>
            <person name="Loubradou J."/>
            <person name="Henrissat B."/>
            <person name="Grigoriev I.V."/>
            <person name="Corradi N."/>
            <person name="Roux C."/>
            <person name="Martin F.M."/>
        </authorList>
    </citation>
    <scope>NUCLEOTIDE SEQUENCE [LARGE SCALE GENOMIC DNA]</scope>
    <source>
        <strain evidence="12 13">DAOM 227022</strain>
    </source>
</reference>
<comment type="caution">
    <text evidence="12">The sequence shown here is derived from an EMBL/GenBank/DDBJ whole genome shotgun (WGS) entry which is preliminary data.</text>
</comment>
<evidence type="ECO:0000313" key="13">
    <source>
        <dbReference type="Proteomes" id="UP000265703"/>
    </source>
</evidence>
<evidence type="ECO:0000256" key="7">
    <source>
        <dbReference type="ARBA" id="ARBA00023136"/>
    </source>
</evidence>
<dbReference type="SUPFAM" id="SSF52833">
    <property type="entry name" value="Thioredoxin-like"/>
    <property type="match status" value="1"/>
</dbReference>
<evidence type="ECO:0000256" key="4">
    <source>
        <dbReference type="ARBA" id="ARBA00022792"/>
    </source>
</evidence>
<comment type="similarity">
    <text evidence="2 8">Belongs to the SCO1/2 family.</text>
</comment>
<dbReference type="Proteomes" id="UP000265703">
    <property type="component" value="Unassembled WGS sequence"/>
</dbReference>
<dbReference type="PIRSF" id="PIRSF037736">
    <property type="entry name" value="SCO1"/>
    <property type="match status" value="1"/>
</dbReference>
<keyword evidence="10" id="KW-1015">Disulfide bond</keyword>